<dbReference type="OrthoDB" id="7349669at2"/>
<name>A0A444M9L3_9RHOB</name>
<dbReference type="InterPro" id="IPR032758">
    <property type="entry name" value="MqsA/HigA-2"/>
</dbReference>
<reference evidence="1 2" key="1">
    <citation type="journal article" date="2015" name="Int. J. Syst. Evol. Microbiol.">
        <title>Gemmobacter intermedius sp. nov., isolated from a white stork (Ciconia ciconia).</title>
        <authorList>
            <person name="Kampfer P."/>
            <person name="Jerzak L."/>
            <person name="Wilharm G."/>
            <person name="Golke J."/>
            <person name="Busse H.J."/>
            <person name="Glaeser S.P."/>
        </authorList>
    </citation>
    <scope>NUCLEOTIDE SEQUENCE [LARGE SCALE GENOMIC DNA]</scope>
    <source>
        <strain evidence="1 2">119/4</strain>
    </source>
</reference>
<organism evidence="1 2">
    <name type="scientific">Falsigemmobacter intermedius</name>
    <dbReference type="NCBI Taxonomy" id="1553448"/>
    <lineage>
        <taxon>Bacteria</taxon>
        <taxon>Pseudomonadati</taxon>
        <taxon>Pseudomonadota</taxon>
        <taxon>Alphaproteobacteria</taxon>
        <taxon>Rhodobacterales</taxon>
        <taxon>Paracoccaceae</taxon>
        <taxon>Falsigemmobacter</taxon>
    </lineage>
</organism>
<sequence length="166" mass="18627">MAKVPQSFRHPETDRVLHRAVRPMEISYKGGLSETVDAPGWYPDDPASSEEAIFSPADCRITDRVFNKLKAIAEGFLPPAEVRRVRRRLRLGGRPVSQVMAGKILCADPKAFRRYEAGDSVISRELDCLLRLLDKNPAAFSELPSAQRYLREYDGGSGSQTPNFYD</sequence>
<dbReference type="Pfam" id="PF15731">
    <property type="entry name" value="MqsA_antitoxin"/>
    <property type="match status" value="1"/>
</dbReference>
<protein>
    <submittedName>
        <fullName evidence="1">Type II toxin-antitoxin system MqsA family antitoxin</fullName>
    </submittedName>
</protein>
<dbReference type="Proteomes" id="UP000287168">
    <property type="component" value="Unassembled WGS sequence"/>
</dbReference>
<evidence type="ECO:0000313" key="2">
    <source>
        <dbReference type="Proteomes" id="UP000287168"/>
    </source>
</evidence>
<keyword evidence="2" id="KW-1185">Reference proteome</keyword>
<proteinExistence type="predicted"/>
<dbReference type="InterPro" id="IPR010982">
    <property type="entry name" value="Lambda_DNA-bd_dom_sf"/>
</dbReference>
<accession>A0A444M9L3</accession>
<dbReference type="GO" id="GO:0003677">
    <property type="term" value="F:DNA binding"/>
    <property type="evidence" value="ECO:0007669"/>
    <property type="project" value="InterPro"/>
</dbReference>
<dbReference type="EMBL" id="SBLC01000020">
    <property type="protein sequence ID" value="RWY39617.1"/>
    <property type="molecule type" value="Genomic_DNA"/>
</dbReference>
<evidence type="ECO:0000313" key="1">
    <source>
        <dbReference type="EMBL" id="RWY39617.1"/>
    </source>
</evidence>
<dbReference type="AlphaFoldDB" id="A0A444M9L3"/>
<comment type="caution">
    <text evidence="1">The sequence shown here is derived from an EMBL/GenBank/DDBJ whole genome shotgun (WGS) entry which is preliminary data.</text>
</comment>
<dbReference type="Gene3D" id="1.10.260.40">
    <property type="entry name" value="lambda repressor-like DNA-binding domains"/>
    <property type="match status" value="1"/>
</dbReference>
<dbReference type="RefSeq" id="WP_128489987.1">
    <property type="nucleotide sequence ID" value="NZ_JBHLXB010000126.1"/>
</dbReference>
<gene>
    <name evidence="1" type="ORF">EP867_13350</name>
</gene>